<dbReference type="Bgee" id="ENSCPOG00000013609">
    <property type="expression patterns" value="Expressed in testis and 7 other cell types or tissues"/>
</dbReference>
<dbReference type="AlphaFoldDB" id="H0VP47"/>
<dbReference type="GO" id="GO:0004842">
    <property type="term" value="F:ubiquitin-protein transferase activity"/>
    <property type="evidence" value="ECO:0007669"/>
    <property type="project" value="TreeGrafter"/>
</dbReference>
<dbReference type="PANTHER" id="PTHR13763:SF0">
    <property type="entry name" value="BREAST CANCER TYPE 1 SUSCEPTIBILITY PROTEIN"/>
    <property type="match status" value="1"/>
</dbReference>
<reference evidence="8" key="1">
    <citation type="journal article" date="2011" name="Nature">
        <title>A high-resolution map of human evolutionary constraint using 29 mammals.</title>
        <authorList>
            <person name="Lindblad-Toh K."/>
            <person name="Garber M."/>
            <person name="Zuk O."/>
            <person name="Lin M.F."/>
            <person name="Parker B.J."/>
            <person name="Washietl S."/>
            <person name="Kheradpour P."/>
            <person name="Ernst J."/>
            <person name="Jordan G."/>
            <person name="Mauceli E."/>
            <person name="Ward L.D."/>
            <person name="Lowe C.B."/>
            <person name="Holloway A.K."/>
            <person name="Clamp M."/>
            <person name="Gnerre S."/>
            <person name="Alfoldi J."/>
            <person name="Beal K."/>
            <person name="Chang J."/>
            <person name="Clawson H."/>
            <person name="Cuff J."/>
            <person name="Di Palma F."/>
            <person name="Fitzgerald S."/>
            <person name="Flicek P."/>
            <person name="Guttman M."/>
            <person name="Hubisz M.J."/>
            <person name="Jaffe D.B."/>
            <person name="Jungreis I."/>
            <person name="Kent W.J."/>
            <person name="Kostka D."/>
            <person name="Lara M."/>
            <person name="Martins A.L."/>
            <person name="Massingham T."/>
            <person name="Moltke I."/>
            <person name="Raney B.J."/>
            <person name="Rasmussen M.D."/>
            <person name="Robinson J."/>
            <person name="Stark A."/>
            <person name="Vilella A.J."/>
            <person name="Wen J."/>
            <person name="Xie X."/>
            <person name="Zody M.C."/>
            <person name="Baldwin J."/>
            <person name="Bloom T."/>
            <person name="Chin C.W."/>
            <person name="Heiman D."/>
            <person name="Nicol R."/>
            <person name="Nusbaum C."/>
            <person name="Young S."/>
            <person name="Wilkinson J."/>
            <person name="Worley K.C."/>
            <person name="Kovar C.L."/>
            <person name="Muzny D.M."/>
            <person name="Gibbs R.A."/>
            <person name="Cree A."/>
            <person name="Dihn H.H."/>
            <person name="Fowler G."/>
            <person name="Jhangiani S."/>
            <person name="Joshi V."/>
            <person name="Lee S."/>
            <person name="Lewis L.R."/>
            <person name="Nazareth L.V."/>
            <person name="Okwuonu G."/>
            <person name="Santibanez J."/>
            <person name="Warren W.C."/>
            <person name="Mardis E.R."/>
            <person name="Weinstock G.M."/>
            <person name="Wilson R.K."/>
            <person name="Delehaunty K."/>
            <person name="Dooling D."/>
            <person name="Fronik C."/>
            <person name="Fulton L."/>
            <person name="Fulton B."/>
            <person name="Graves T."/>
            <person name="Minx P."/>
            <person name="Sodergren E."/>
            <person name="Birney E."/>
            <person name="Margulies E.H."/>
            <person name="Herrero J."/>
            <person name="Green E.D."/>
            <person name="Haussler D."/>
            <person name="Siepel A."/>
            <person name="Goldman N."/>
            <person name="Pollard K.S."/>
            <person name="Pedersen J.S."/>
            <person name="Lander E.S."/>
            <person name="Kellis M."/>
        </authorList>
    </citation>
    <scope>NUCLEOTIDE SEQUENCE [LARGE SCALE GENOMIC DNA]</scope>
    <source>
        <strain evidence="8">2N</strain>
    </source>
</reference>
<evidence type="ECO:0000256" key="4">
    <source>
        <dbReference type="ARBA" id="ARBA00023204"/>
    </source>
</evidence>
<dbReference type="InParanoid" id="H0VP47"/>
<dbReference type="OMA" id="QFANVNY"/>
<keyword evidence="5" id="KW-0539">Nucleus</keyword>
<sequence length="79" mass="8960">MLKFLDQKKGLSQCPLCKSSITKRSLQESTRFGQLVEELQKTIHAFELDCSSQVENSDSLSKKQSSSPERVKEEISIIQ</sequence>
<evidence type="ECO:0000256" key="6">
    <source>
        <dbReference type="SAM" id="MobiDB-lite"/>
    </source>
</evidence>
<gene>
    <name evidence="7" type="primary">Brca1</name>
</gene>
<evidence type="ECO:0000256" key="5">
    <source>
        <dbReference type="ARBA" id="ARBA00023242"/>
    </source>
</evidence>
<evidence type="ECO:0000256" key="1">
    <source>
        <dbReference type="ARBA" id="ARBA00004123"/>
    </source>
</evidence>
<proteinExistence type="predicted"/>
<evidence type="ECO:0000256" key="2">
    <source>
        <dbReference type="ARBA" id="ARBA00022737"/>
    </source>
</evidence>
<dbReference type="VEuPathDB" id="HostDB:ENSCPOG00000013609"/>
<feature type="compositionally biased region" description="Basic and acidic residues" evidence="6">
    <location>
        <begin position="69"/>
        <end position="79"/>
    </location>
</feature>
<organism evidence="7 8">
    <name type="scientific">Cavia porcellus</name>
    <name type="common">Guinea pig</name>
    <dbReference type="NCBI Taxonomy" id="10141"/>
    <lineage>
        <taxon>Eukaryota</taxon>
        <taxon>Metazoa</taxon>
        <taxon>Chordata</taxon>
        <taxon>Craniata</taxon>
        <taxon>Vertebrata</taxon>
        <taxon>Euteleostomi</taxon>
        <taxon>Mammalia</taxon>
        <taxon>Eutheria</taxon>
        <taxon>Euarchontoglires</taxon>
        <taxon>Glires</taxon>
        <taxon>Rodentia</taxon>
        <taxon>Hystricomorpha</taxon>
        <taxon>Caviidae</taxon>
        <taxon>Cavia</taxon>
    </lineage>
</organism>
<comment type="subcellular location">
    <subcellularLocation>
        <location evidence="1">Nucleus</location>
    </subcellularLocation>
</comment>
<dbReference type="EMBL" id="AAKN02042423">
    <property type="status" value="NOT_ANNOTATED_CDS"/>
    <property type="molecule type" value="Genomic_DNA"/>
</dbReference>
<evidence type="ECO:0000313" key="7">
    <source>
        <dbReference type="Ensembl" id="ENSCPOP00000012252.3"/>
    </source>
</evidence>
<accession>H0VP47</accession>
<dbReference type="HOGENOM" id="CLU_002290_0_0_1"/>
<dbReference type="STRING" id="10141.ENSCPOP00000012252"/>
<protein>
    <submittedName>
        <fullName evidence="7">Uncharacterized protein</fullName>
    </submittedName>
</protein>
<dbReference type="InterPro" id="IPR013083">
    <property type="entry name" value="Znf_RING/FYVE/PHD"/>
</dbReference>
<dbReference type="GO" id="GO:0043009">
    <property type="term" value="P:chordate embryonic development"/>
    <property type="evidence" value="ECO:0007669"/>
    <property type="project" value="TreeGrafter"/>
</dbReference>
<dbReference type="PANTHER" id="PTHR13763">
    <property type="entry name" value="BREAST CANCER TYPE 1 SUSCEPTIBILITY PROTEIN BRCA1"/>
    <property type="match status" value="1"/>
</dbReference>
<dbReference type="GO" id="GO:0000724">
    <property type="term" value="P:double-strand break repair via homologous recombination"/>
    <property type="evidence" value="ECO:0007669"/>
    <property type="project" value="TreeGrafter"/>
</dbReference>
<evidence type="ECO:0000256" key="3">
    <source>
        <dbReference type="ARBA" id="ARBA00022763"/>
    </source>
</evidence>
<dbReference type="SUPFAM" id="SSF57850">
    <property type="entry name" value="RING/U-box"/>
    <property type="match status" value="1"/>
</dbReference>
<keyword evidence="2" id="KW-0677">Repeat</keyword>
<evidence type="ECO:0000313" key="8">
    <source>
        <dbReference type="Proteomes" id="UP000005447"/>
    </source>
</evidence>
<dbReference type="Gene3D" id="3.30.40.10">
    <property type="entry name" value="Zinc/RING finger domain, C3HC4 (zinc finger)"/>
    <property type="match status" value="1"/>
</dbReference>
<dbReference type="GO" id="GO:0031436">
    <property type="term" value="C:BRCA1-BARD1 complex"/>
    <property type="evidence" value="ECO:0007669"/>
    <property type="project" value="TreeGrafter"/>
</dbReference>
<keyword evidence="4" id="KW-0234">DNA repair</keyword>
<dbReference type="eggNOG" id="KOG4362">
    <property type="taxonomic scope" value="Eukaryota"/>
</dbReference>
<dbReference type="GO" id="GO:0045944">
    <property type="term" value="P:positive regulation of transcription by RNA polymerase II"/>
    <property type="evidence" value="ECO:0007669"/>
    <property type="project" value="TreeGrafter"/>
</dbReference>
<dbReference type="GeneTree" id="ENSGT00970000195557"/>
<keyword evidence="3" id="KW-0227">DNA damage</keyword>
<feature type="region of interest" description="Disordered" evidence="6">
    <location>
        <begin position="53"/>
        <end position="79"/>
    </location>
</feature>
<keyword evidence="8" id="KW-1185">Reference proteome</keyword>
<feature type="compositionally biased region" description="Low complexity" evidence="6">
    <location>
        <begin position="57"/>
        <end position="67"/>
    </location>
</feature>
<dbReference type="Ensembl" id="ENSCPOT00000013745.3">
    <property type="protein sequence ID" value="ENSCPOP00000012252.3"/>
    <property type="gene ID" value="ENSCPOG00000013609.4"/>
</dbReference>
<dbReference type="GO" id="GO:0070531">
    <property type="term" value="C:BRCA1-A complex"/>
    <property type="evidence" value="ECO:0007669"/>
    <property type="project" value="TreeGrafter"/>
</dbReference>
<reference evidence="7" key="3">
    <citation type="submission" date="2025-09" db="UniProtKB">
        <authorList>
            <consortium name="Ensembl"/>
        </authorList>
    </citation>
    <scope>IDENTIFICATION</scope>
    <source>
        <strain evidence="7">2N</strain>
    </source>
</reference>
<dbReference type="GO" id="GO:0007095">
    <property type="term" value="P:mitotic G2 DNA damage checkpoint signaling"/>
    <property type="evidence" value="ECO:0007669"/>
    <property type="project" value="TreeGrafter"/>
</dbReference>
<name>H0VP47_CAVPO</name>
<dbReference type="InterPro" id="IPR031099">
    <property type="entry name" value="BRCA1-associated"/>
</dbReference>
<reference evidence="7" key="2">
    <citation type="submission" date="2025-08" db="UniProtKB">
        <authorList>
            <consortium name="Ensembl"/>
        </authorList>
    </citation>
    <scope>IDENTIFICATION</scope>
    <source>
        <strain evidence="7">2N</strain>
    </source>
</reference>
<dbReference type="Proteomes" id="UP000005447">
    <property type="component" value="Unassembled WGS sequence"/>
</dbReference>